<dbReference type="GO" id="GO:0005829">
    <property type="term" value="C:cytosol"/>
    <property type="evidence" value="ECO:0007669"/>
    <property type="project" value="TreeGrafter"/>
</dbReference>
<dbReference type="InterPro" id="IPR018269">
    <property type="entry name" value="Ribosomal_uS13_CS"/>
</dbReference>
<dbReference type="PANTHER" id="PTHR10871">
    <property type="entry name" value="30S RIBOSOMAL PROTEIN S13/40S RIBOSOMAL PROTEIN S18"/>
    <property type="match status" value="1"/>
</dbReference>
<dbReference type="FunFam" id="1.10.8.50:FF:000001">
    <property type="entry name" value="30S ribosomal protein S13"/>
    <property type="match status" value="1"/>
</dbReference>
<evidence type="ECO:0000256" key="1">
    <source>
        <dbReference type="ARBA" id="ARBA00008080"/>
    </source>
</evidence>
<keyword evidence="7" id="KW-0820">tRNA-binding</keyword>
<keyword evidence="5 7" id="KW-0687">Ribonucleoprotein</keyword>
<gene>
    <name evidence="7" type="primary">rpsM</name>
    <name evidence="10" type="ORF">A2Z11_02230</name>
</gene>
<dbReference type="Gene3D" id="4.10.910.10">
    <property type="entry name" value="30s ribosomal protein s13, domain 2"/>
    <property type="match status" value="1"/>
</dbReference>
<dbReference type="STRING" id="1802596.A2Z11_02230"/>
<dbReference type="Proteomes" id="UP000176389">
    <property type="component" value="Unassembled WGS sequence"/>
</dbReference>
<protein>
    <recommendedName>
        <fullName evidence="6 7">Small ribosomal subunit protein uS13</fullName>
    </recommendedName>
</protein>
<dbReference type="EMBL" id="MHCS01000010">
    <property type="protein sequence ID" value="OGY26768.1"/>
    <property type="molecule type" value="Genomic_DNA"/>
</dbReference>
<dbReference type="GO" id="GO:0019843">
    <property type="term" value="F:rRNA binding"/>
    <property type="evidence" value="ECO:0007669"/>
    <property type="project" value="UniProtKB-UniRule"/>
</dbReference>
<organism evidence="10 11">
    <name type="scientific">Candidatus Woykebacteria bacterium RBG_16_43_9</name>
    <dbReference type="NCBI Taxonomy" id="1802596"/>
    <lineage>
        <taxon>Bacteria</taxon>
        <taxon>Candidatus Woykeibacteriota</taxon>
    </lineage>
</organism>
<evidence type="ECO:0000256" key="6">
    <source>
        <dbReference type="ARBA" id="ARBA00035166"/>
    </source>
</evidence>
<dbReference type="GO" id="GO:0003735">
    <property type="term" value="F:structural constituent of ribosome"/>
    <property type="evidence" value="ECO:0007669"/>
    <property type="project" value="InterPro"/>
</dbReference>
<evidence type="ECO:0000256" key="5">
    <source>
        <dbReference type="ARBA" id="ARBA00023274"/>
    </source>
</evidence>
<evidence type="ECO:0000256" key="4">
    <source>
        <dbReference type="ARBA" id="ARBA00022980"/>
    </source>
</evidence>
<keyword evidence="3 7" id="KW-0694">RNA-binding</keyword>
<comment type="similarity">
    <text evidence="1 7 8">Belongs to the universal ribosomal protein uS13 family.</text>
</comment>
<feature type="compositionally biased region" description="Basic residues" evidence="9">
    <location>
        <begin position="91"/>
        <end position="113"/>
    </location>
</feature>
<comment type="function">
    <text evidence="7">Located at the top of the head of the 30S subunit, it contacts several helices of the 16S rRNA. In the 70S ribosome it contacts the 23S rRNA (bridge B1a) and protein L5 of the 50S subunit (bridge B1b), connecting the 2 subunits; these bridges are implicated in subunit movement. Contacts the tRNAs in the A and P-sites.</text>
</comment>
<evidence type="ECO:0000256" key="3">
    <source>
        <dbReference type="ARBA" id="ARBA00022884"/>
    </source>
</evidence>
<dbReference type="PROSITE" id="PS00646">
    <property type="entry name" value="RIBOSOMAL_S13_1"/>
    <property type="match status" value="1"/>
</dbReference>
<dbReference type="InterPro" id="IPR001892">
    <property type="entry name" value="Ribosomal_uS13"/>
</dbReference>
<dbReference type="PANTHER" id="PTHR10871:SF1">
    <property type="entry name" value="SMALL RIBOSOMAL SUBUNIT PROTEIN US13M"/>
    <property type="match status" value="1"/>
</dbReference>
<dbReference type="GO" id="GO:0015935">
    <property type="term" value="C:small ribosomal subunit"/>
    <property type="evidence" value="ECO:0007669"/>
    <property type="project" value="TreeGrafter"/>
</dbReference>
<comment type="subunit">
    <text evidence="7">Part of the 30S ribosomal subunit. Forms a loose heterodimer with protein S19. Forms two bridges to the 50S subunit in the 70S ribosome.</text>
</comment>
<dbReference type="NCBIfam" id="TIGR03631">
    <property type="entry name" value="uS13_bact"/>
    <property type="match status" value="1"/>
</dbReference>
<proteinExistence type="inferred from homology"/>
<evidence type="ECO:0000256" key="8">
    <source>
        <dbReference type="RuleBase" id="RU003830"/>
    </source>
</evidence>
<evidence type="ECO:0000256" key="9">
    <source>
        <dbReference type="SAM" id="MobiDB-lite"/>
    </source>
</evidence>
<evidence type="ECO:0000313" key="10">
    <source>
        <dbReference type="EMBL" id="OGY26768.1"/>
    </source>
</evidence>
<dbReference type="InterPro" id="IPR010979">
    <property type="entry name" value="Ribosomal_uS13-like_H2TH"/>
</dbReference>
<dbReference type="SUPFAM" id="SSF46946">
    <property type="entry name" value="S13-like H2TH domain"/>
    <property type="match status" value="1"/>
</dbReference>
<comment type="caution">
    <text evidence="10">The sequence shown here is derived from an EMBL/GenBank/DDBJ whole genome shotgun (WGS) entry which is preliminary data.</text>
</comment>
<reference evidence="10 11" key="1">
    <citation type="journal article" date="2016" name="Nat. Commun.">
        <title>Thousands of microbial genomes shed light on interconnected biogeochemical processes in an aquifer system.</title>
        <authorList>
            <person name="Anantharaman K."/>
            <person name="Brown C.T."/>
            <person name="Hug L.A."/>
            <person name="Sharon I."/>
            <person name="Castelle C.J."/>
            <person name="Probst A.J."/>
            <person name="Thomas B.C."/>
            <person name="Singh A."/>
            <person name="Wilkins M.J."/>
            <person name="Karaoz U."/>
            <person name="Brodie E.L."/>
            <person name="Williams K.H."/>
            <person name="Hubbard S.S."/>
            <person name="Banfield J.F."/>
        </authorList>
    </citation>
    <scope>NUCLEOTIDE SEQUENCE [LARGE SCALE GENOMIC DNA]</scope>
</reference>
<keyword evidence="4 7" id="KW-0689">Ribosomal protein</keyword>
<sequence>MARIAGVELPNNQRVDFALTAIYGIGPTLAKKIIETTKLSPEKRVNKLSEEDISKLQKEIENHQVEGDLRRAVTQSIRRLEEIGAYRGIRHKRGLPVRGQRTRSNSRTKRGKRQTIGAMKKETRAQMGQKAPTKQPGS</sequence>
<keyword evidence="2 7" id="KW-0699">rRNA-binding</keyword>
<dbReference type="InterPro" id="IPR027437">
    <property type="entry name" value="Rbsml_uS13_C"/>
</dbReference>
<dbReference type="AlphaFoldDB" id="A0A1G1WGC4"/>
<dbReference type="Pfam" id="PF00416">
    <property type="entry name" value="Ribosomal_S13"/>
    <property type="match status" value="1"/>
</dbReference>
<feature type="region of interest" description="Disordered" evidence="9">
    <location>
        <begin position="91"/>
        <end position="138"/>
    </location>
</feature>
<dbReference type="PIRSF" id="PIRSF002134">
    <property type="entry name" value="Ribosomal_S13"/>
    <property type="match status" value="1"/>
</dbReference>
<dbReference type="GO" id="GO:0006412">
    <property type="term" value="P:translation"/>
    <property type="evidence" value="ECO:0007669"/>
    <property type="project" value="UniProtKB-UniRule"/>
</dbReference>
<dbReference type="InterPro" id="IPR019980">
    <property type="entry name" value="Ribosomal_uS13_bac-type"/>
</dbReference>
<accession>A0A1G1WGC4</accession>
<name>A0A1G1WGC4_9BACT</name>
<evidence type="ECO:0000256" key="7">
    <source>
        <dbReference type="HAMAP-Rule" id="MF_01315"/>
    </source>
</evidence>
<dbReference type="HAMAP" id="MF_01315">
    <property type="entry name" value="Ribosomal_uS13"/>
    <property type="match status" value="1"/>
</dbReference>
<dbReference type="GO" id="GO:0000049">
    <property type="term" value="F:tRNA binding"/>
    <property type="evidence" value="ECO:0007669"/>
    <property type="project" value="UniProtKB-UniRule"/>
</dbReference>
<evidence type="ECO:0000256" key="2">
    <source>
        <dbReference type="ARBA" id="ARBA00022730"/>
    </source>
</evidence>
<evidence type="ECO:0000313" key="11">
    <source>
        <dbReference type="Proteomes" id="UP000176389"/>
    </source>
</evidence>
<dbReference type="Gene3D" id="1.10.8.50">
    <property type="match status" value="1"/>
</dbReference>
<dbReference type="PROSITE" id="PS50159">
    <property type="entry name" value="RIBOSOMAL_S13_2"/>
    <property type="match status" value="1"/>
</dbReference>